<dbReference type="InterPro" id="IPR016024">
    <property type="entry name" value="ARM-type_fold"/>
</dbReference>
<dbReference type="SUPFAM" id="SSF48371">
    <property type="entry name" value="ARM repeat"/>
    <property type="match status" value="1"/>
</dbReference>
<dbReference type="Pfam" id="PF13676">
    <property type="entry name" value="TIR_2"/>
    <property type="match status" value="1"/>
</dbReference>
<name>A0ABD0IZK7_9CAEN</name>
<dbReference type="PANTHER" id="PTHR46270:SF2">
    <property type="entry name" value="TIR DOMAIN-CONTAINING PROTEIN"/>
    <property type="match status" value="1"/>
</dbReference>
<dbReference type="Gene3D" id="1.25.10.10">
    <property type="entry name" value="Leucine-rich Repeat Variant"/>
    <property type="match status" value="1"/>
</dbReference>
<protein>
    <recommendedName>
        <fullName evidence="1">TIR domain-containing protein</fullName>
    </recommendedName>
</protein>
<evidence type="ECO:0000313" key="2">
    <source>
        <dbReference type="EMBL" id="KAK7441514.1"/>
    </source>
</evidence>
<dbReference type="PANTHER" id="PTHR46270">
    <property type="entry name" value="ARMADILLO-TYPE FOLD-RELATED"/>
    <property type="match status" value="1"/>
</dbReference>
<reference evidence="2 3" key="1">
    <citation type="journal article" date="2023" name="Sci. Data">
        <title>Genome assembly of the Korean intertidal mud-creeper Batillaria attramentaria.</title>
        <authorList>
            <person name="Patra A.K."/>
            <person name="Ho P.T."/>
            <person name="Jun S."/>
            <person name="Lee S.J."/>
            <person name="Kim Y."/>
            <person name="Won Y.J."/>
        </authorList>
    </citation>
    <scope>NUCLEOTIDE SEQUENCE [LARGE SCALE GENOMIC DNA]</scope>
    <source>
        <strain evidence="2">Wonlab-2016</strain>
    </source>
</reference>
<dbReference type="EMBL" id="JACVVK020000850">
    <property type="protein sequence ID" value="KAK7441514.1"/>
    <property type="molecule type" value="Genomic_DNA"/>
</dbReference>
<evidence type="ECO:0000259" key="1">
    <source>
        <dbReference type="Pfam" id="PF13676"/>
    </source>
</evidence>
<proteinExistence type="predicted"/>
<organism evidence="2 3">
    <name type="scientific">Batillaria attramentaria</name>
    <dbReference type="NCBI Taxonomy" id="370345"/>
    <lineage>
        <taxon>Eukaryota</taxon>
        <taxon>Metazoa</taxon>
        <taxon>Spiralia</taxon>
        <taxon>Lophotrochozoa</taxon>
        <taxon>Mollusca</taxon>
        <taxon>Gastropoda</taxon>
        <taxon>Caenogastropoda</taxon>
        <taxon>Sorbeoconcha</taxon>
        <taxon>Cerithioidea</taxon>
        <taxon>Batillariidae</taxon>
        <taxon>Batillaria</taxon>
    </lineage>
</organism>
<accession>A0ABD0IZK7</accession>
<comment type="caution">
    <text evidence="2">The sequence shown here is derived from an EMBL/GenBank/DDBJ whole genome shotgun (WGS) entry which is preliminary data.</text>
</comment>
<evidence type="ECO:0000313" key="3">
    <source>
        <dbReference type="Proteomes" id="UP001519460"/>
    </source>
</evidence>
<dbReference type="Gene3D" id="3.40.50.10140">
    <property type="entry name" value="Toll/interleukin-1 receptor homology (TIR) domain"/>
    <property type="match status" value="1"/>
</dbReference>
<keyword evidence="3" id="KW-1185">Reference proteome</keyword>
<feature type="domain" description="TIR" evidence="1">
    <location>
        <begin position="93"/>
        <end position="213"/>
    </location>
</feature>
<dbReference type="AlphaFoldDB" id="A0ABD0IZK7"/>
<gene>
    <name evidence="2" type="ORF">BaRGS_00040569</name>
</gene>
<dbReference type="SUPFAM" id="SSF52200">
    <property type="entry name" value="Toll/Interleukin receptor TIR domain"/>
    <property type="match status" value="1"/>
</dbReference>
<dbReference type="InterPro" id="IPR000157">
    <property type="entry name" value="TIR_dom"/>
</dbReference>
<dbReference type="InterPro" id="IPR035897">
    <property type="entry name" value="Toll_tir_struct_dom_sf"/>
</dbReference>
<dbReference type="InterPro" id="IPR011989">
    <property type="entry name" value="ARM-like"/>
</dbReference>
<sequence>MKKGAVKHLKPILEDGHDAEKQEALKVLWELSFNKDSQHLIQEDASLMDLLNTLKKHQNKIIARNANGALWVLNMSQRMGKAAQKPVVKDGHVMISYQWGNQKMLLQIRDKLRENNFRVWIDVDNISGSTLQAMADAVEGASAVLMCMSQRYKDSPNCRTEAEYAFALNKPIIPLLMERSYRPNGWLGILLGSKLFFDFSGKYPFEKKLDELVRELGHTGLHGASEKDVTEWLKNNKLAGHKSLESLSGENIKFLQKLSQRAPEFFFTYLKQDLGLRSLNDLMNFSNAIDKLP</sequence>
<dbReference type="Proteomes" id="UP001519460">
    <property type="component" value="Unassembled WGS sequence"/>
</dbReference>